<comment type="subunit">
    <text evidence="2 6">Homodimer.</text>
</comment>
<name>A0ABW8SG60_9CLOT</name>
<keyword evidence="4 6" id="KW-0808">Transferase</keyword>
<evidence type="ECO:0000256" key="5">
    <source>
        <dbReference type="ARBA" id="ARBA00022898"/>
    </source>
</evidence>
<dbReference type="EC" id="2.6.1.9" evidence="6"/>
<accession>A0ABW8SG60</accession>
<dbReference type="PANTHER" id="PTHR43643:SF3">
    <property type="entry name" value="HISTIDINOL-PHOSPHATE AMINOTRANSFERASE"/>
    <property type="match status" value="1"/>
</dbReference>
<evidence type="ECO:0000313" key="9">
    <source>
        <dbReference type="Proteomes" id="UP001623660"/>
    </source>
</evidence>
<comment type="caution">
    <text evidence="8">The sequence shown here is derived from an EMBL/GenBank/DDBJ whole genome shotgun (WGS) entry which is preliminary data.</text>
</comment>
<evidence type="ECO:0000256" key="4">
    <source>
        <dbReference type="ARBA" id="ARBA00022679"/>
    </source>
</evidence>
<dbReference type="HAMAP" id="MF_01023">
    <property type="entry name" value="HisC_aminotrans_2"/>
    <property type="match status" value="1"/>
</dbReference>
<dbReference type="EMBL" id="JBJHZX010000005">
    <property type="protein sequence ID" value="MFL0194965.1"/>
    <property type="molecule type" value="Genomic_DNA"/>
</dbReference>
<protein>
    <recommendedName>
        <fullName evidence="6">Histidinol-phosphate aminotransferase</fullName>
        <ecNumber evidence="6">2.6.1.9</ecNumber>
    </recommendedName>
    <alternativeName>
        <fullName evidence="6">Imidazole acetol-phosphate transaminase</fullName>
    </alternativeName>
</protein>
<feature type="domain" description="Aminotransferase class I/classII large" evidence="7">
    <location>
        <begin position="33"/>
        <end position="358"/>
    </location>
</feature>
<keyword evidence="9" id="KW-1185">Reference proteome</keyword>
<comment type="cofactor">
    <cofactor evidence="1 6">
        <name>pyridoxal 5'-phosphate</name>
        <dbReference type="ChEBI" id="CHEBI:597326"/>
    </cofactor>
</comment>
<keyword evidence="6" id="KW-0368">Histidine biosynthesis</keyword>
<comment type="catalytic activity">
    <reaction evidence="6">
        <text>L-histidinol phosphate + 2-oxoglutarate = 3-(imidazol-4-yl)-2-oxopropyl phosphate + L-glutamate</text>
        <dbReference type="Rhea" id="RHEA:23744"/>
        <dbReference type="ChEBI" id="CHEBI:16810"/>
        <dbReference type="ChEBI" id="CHEBI:29985"/>
        <dbReference type="ChEBI" id="CHEBI:57766"/>
        <dbReference type="ChEBI" id="CHEBI:57980"/>
        <dbReference type="EC" id="2.6.1.9"/>
    </reaction>
</comment>
<keyword evidence="5 6" id="KW-0663">Pyridoxal phosphate</keyword>
<dbReference type="NCBIfam" id="TIGR01141">
    <property type="entry name" value="hisC"/>
    <property type="match status" value="1"/>
</dbReference>
<sequence>MTKLKCRNSLNNIQVHKPSKAVEKIQRELGPNNILRLSANENTNGCSPLVEGALKEYINKLYLYPDGICSEVREILANIYDLKLEQFIFGNGSFEIIELIAQTFINPQDESIIPDPSFWWYKTATLKMDGVVVSVPLKDHRVDLKKIADKITNKTKIIWLCNPNNPTGTIFKKKELMDFLESVPKNIILVFDEAYYELVSDPQYPQTTNLLYKYENIIILRTFSKVYGLAGLRIGYGIANKHIIAYLNKIRMPANVNALAQVAAAASLKDEDFKRKCIESNTVGKQYFYKTFKEMKLEYIPTETNFIMVNVGKDSTYVANKILEKGIDVHAGTEFNMPTWLRVTIGRPEENKLFIESLRDIVLGSTIRQWY</sequence>
<gene>
    <name evidence="6 8" type="primary">hisC</name>
    <name evidence="8" type="ORF">ACJDU8_05155</name>
</gene>
<evidence type="ECO:0000256" key="2">
    <source>
        <dbReference type="ARBA" id="ARBA00011738"/>
    </source>
</evidence>
<proteinExistence type="inferred from homology"/>
<reference evidence="8 9" key="1">
    <citation type="submission" date="2024-11" db="EMBL/GenBank/DDBJ databases">
        <authorList>
            <person name="Heng Y.C."/>
            <person name="Lim A.C.H."/>
            <person name="Lee J.K.Y."/>
            <person name="Kittelmann S."/>
        </authorList>
    </citation>
    <scope>NUCLEOTIDE SEQUENCE [LARGE SCALE GENOMIC DNA]</scope>
    <source>
        <strain evidence="8 9">WILCCON 0269</strain>
    </source>
</reference>
<dbReference type="Gene3D" id="3.40.640.10">
    <property type="entry name" value="Type I PLP-dependent aspartate aminotransferase-like (Major domain)"/>
    <property type="match status" value="1"/>
</dbReference>
<comment type="pathway">
    <text evidence="6">Amino-acid biosynthesis; L-histidine biosynthesis; L-histidine from 5-phospho-alpha-D-ribose 1-diphosphate: step 7/9.</text>
</comment>
<dbReference type="RefSeq" id="WP_406791082.1">
    <property type="nucleotide sequence ID" value="NZ_JBJHZX010000005.1"/>
</dbReference>
<keyword evidence="3 6" id="KW-0032">Aminotransferase</keyword>
<dbReference type="InterPro" id="IPR015422">
    <property type="entry name" value="PyrdxlP-dep_Trfase_small"/>
</dbReference>
<dbReference type="InterPro" id="IPR015424">
    <property type="entry name" value="PyrdxlP-dep_Trfase"/>
</dbReference>
<evidence type="ECO:0000256" key="1">
    <source>
        <dbReference type="ARBA" id="ARBA00001933"/>
    </source>
</evidence>
<dbReference type="InterPro" id="IPR015421">
    <property type="entry name" value="PyrdxlP-dep_Trfase_major"/>
</dbReference>
<dbReference type="InterPro" id="IPR004839">
    <property type="entry name" value="Aminotransferase_I/II_large"/>
</dbReference>
<dbReference type="Gene3D" id="3.90.1150.10">
    <property type="entry name" value="Aspartate Aminotransferase, domain 1"/>
    <property type="match status" value="1"/>
</dbReference>
<feature type="modified residue" description="N6-(pyridoxal phosphate)lysine" evidence="6">
    <location>
        <position position="225"/>
    </location>
</feature>
<dbReference type="CDD" id="cd00609">
    <property type="entry name" value="AAT_like"/>
    <property type="match status" value="1"/>
</dbReference>
<keyword evidence="6" id="KW-0028">Amino-acid biosynthesis</keyword>
<organism evidence="8 9">
    <name type="scientific">Candidatus Clostridium eludens</name>
    <dbReference type="NCBI Taxonomy" id="3381663"/>
    <lineage>
        <taxon>Bacteria</taxon>
        <taxon>Bacillati</taxon>
        <taxon>Bacillota</taxon>
        <taxon>Clostridia</taxon>
        <taxon>Eubacteriales</taxon>
        <taxon>Clostridiaceae</taxon>
        <taxon>Clostridium</taxon>
    </lineage>
</organism>
<dbReference type="Pfam" id="PF00155">
    <property type="entry name" value="Aminotran_1_2"/>
    <property type="match status" value="1"/>
</dbReference>
<dbReference type="InterPro" id="IPR005861">
    <property type="entry name" value="HisP_aminotrans"/>
</dbReference>
<evidence type="ECO:0000313" key="8">
    <source>
        <dbReference type="EMBL" id="MFL0194965.1"/>
    </source>
</evidence>
<dbReference type="InterPro" id="IPR050106">
    <property type="entry name" value="HistidinolP_aminotransfase"/>
</dbReference>
<evidence type="ECO:0000256" key="3">
    <source>
        <dbReference type="ARBA" id="ARBA00022576"/>
    </source>
</evidence>
<comment type="similarity">
    <text evidence="6">Belongs to the class-II pyridoxal-phosphate-dependent aminotransferase family. Histidinol-phosphate aminotransferase subfamily.</text>
</comment>
<dbReference type="GO" id="GO:0004400">
    <property type="term" value="F:histidinol-phosphate transaminase activity"/>
    <property type="evidence" value="ECO:0007669"/>
    <property type="project" value="UniProtKB-EC"/>
</dbReference>
<dbReference type="PANTHER" id="PTHR43643">
    <property type="entry name" value="HISTIDINOL-PHOSPHATE AMINOTRANSFERASE 2"/>
    <property type="match status" value="1"/>
</dbReference>
<evidence type="ECO:0000256" key="6">
    <source>
        <dbReference type="HAMAP-Rule" id="MF_01023"/>
    </source>
</evidence>
<dbReference type="SUPFAM" id="SSF53383">
    <property type="entry name" value="PLP-dependent transferases"/>
    <property type="match status" value="1"/>
</dbReference>
<evidence type="ECO:0000259" key="7">
    <source>
        <dbReference type="Pfam" id="PF00155"/>
    </source>
</evidence>
<dbReference type="Proteomes" id="UP001623660">
    <property type="component" value="Unassembled WGS sequence"/>
</dbReference>